<gene>
    <name evidence="11" type="ORF">PghCCS26_49370</name>
</gene>
<dbReference type="InterPro" id="IPR003594">
    <property type="entry name" value="HATPase_dom"/>
</dbReference>
<evidence type="ECO:0000259" key="10">
    <source>
        <dbReference type="PROSITE" id="PS50112"/>
    </source>
</evidence>
<reference evidence="11 12" key="1">
    <citation type="submission" date="2023-05" db="EMBL/GenBank/DDBJ databases">
        <title>Draft genome of Paenibacillus sp. CCS26.</title>
        <authorList>
            <person name="Akita H."/>
            <person name="Shinto Y."/>
            <person name="Kimura Z."/>
        </authorList>
    </citation>
    <scope>NUCLEOTIDE SEQUENCE [LARGE SCALE GENOMIC DNA]</scope>
    <source>
        <strain evidence="11 12">CCS26</strain>
    </source>
</reference>
<dbReference type="Gene3D" id="3.30.565.10">
    <property type="entry name" value="Histidine kinase-like ATPase, C-terminal domain"/>
    <property type="match status" value="1"/>
</dbReference>
<dbReference type="CDD" id="cd00082">
    <property type="entry name" value="HisKA"/>
    <property type="match status" value="1"/>
</dbReference>
<proteinExistence type="predicted"/>
<evidence type="ECO:0000256" key="5">
    <source>
        <dbReference type="ARBA" id="ARBA00022741"/>
    </source>
</evidence>
<dbReference type="SUPFAM" id="SSF47384">
    <property type="entry name" value="Homodimeric domain of signal transducing histidine kinase"/>
    <property type="match status" value="1"/>
</dbReference>
<accession>A0ABQ6NUJ8</accession>
<dbReference type="PROSITE" id="PS50112">
    <property type="entry name" value="PAS"/>
    <property type="match status" value="2"/>
</dbReference>
<keyword evidence="8" id="KW-0902">Two-component regulatory system</keyword>
<dbReference type="CDD" id="cd00130">
    <property type="entry name" value="PAS"/>
    <property type="match status" value="2"/>
</dbReference>
<dbReference type="CDD" id="cd00075">
    <property type="entry name" value="HATPase"/>
    <property type="match status" value="1"/>
</dbReference>
<keyword evidence="5" id="KW-0547">Nucleotide-binding</keyword>
<evidence type="ECO:0000256" key="3">
    <source>
        <dbReference type="ARBA" id="ARBA00022553"/>
    </source>
</evidence>
<comment type="caution">
    <text evidence="11">The sequence shown here is derived from an EMBL/GenBank/DDBJ whole genome shotgun (WGS) entry which is preliminary data.</text>
</comment>
<evidence type="ECO:0000313" key="11">
    <source>
        <dbReference type="EMBL" id="GMK47807.1"/>
    </source>
</evidence>
<dbReference type="InterPro" id="IPR003661">
    <property type="entry name" value="HisK_dim/P_dom"/>
</dbReference>
<evidence type="ECO:0000313" key="12">
    <source>
        <dbReference type="Proteomes" id="UP001285921"/>
    </source>
</evidence>
<name>A0ABQ6NUJ8_9BACL</name>
<dbReference type="PANTHER" id="PTHR43065">
    <property type="entry name" value="SENSOR HISTIDINE KINASE"/>
    <property type="match status" value="1"/>
</dbReference>
<evidence type="ECO:0000256" key="8">
    <source>
        <dbReference type="ARBA" id="ARBA00023012"/>
    </source>
</evidence>
<evidence type="ECO:0000256" key="2">
    <source>
        <dbReference type="ARBA" id="ARBA00012438"/>
    </source>
</evidence>
<dbReference type="InterPro" id="IPR035965">
    <property type="entry name" value="PAS-like_dom_sf"/>
</dbReference>
<dbReference type="SMART" id="SM00387">
    <property type="entry name" value="HATPase_c"/>
    <property type="match status" value="1"/>
</dbReference>
<feature type="domain" description="PAS" evidence="10">
    <location>
        <begin position="9"/>
        <end position="73"/>
    </location>
</feature>
<dbReference type="PROSITE" id="PS50109">
    <property type="entry name" value="HIS_KIN"/>
    <property type="match status" value="1"/>
</dbReference>
<evidence type="ECO:0000256" key="4">
    <source>
        <dbReference type="ARBA" id="ARBA00022679"/>
    </source>
</evidence>
<dbReference type="RefSeq" id="WP_317981679.1">
    <property type="nucleotide sequence ID" value="NZ_BTCL01000022.1"/>
</dbReference>
<organism evidence="11 12">
    <name type="scientific">Paenibacillus glycanilyticus</name>
    <dbReference type="NCBI Taxonomy" id="126569"/>
    <lineage>
        <taxon>Bacteria</taxon>
        <taxon>Bacillati</taxon>
        <taxon>Bacillota</taxon>
        <taxon>Bacilli</taxon>
        <taxon>Bacillales</taxon>
        <taxon>Paenibacillaceae</taxon>
        <taxon>Paenibacillus</taxon>
    </lineage>
</organism>
<dbReference type="SMART" id="SM00091">
    <property type="entry name" value="PAS"/>
    <property type="match status" value="2"/>
</dbReference>
<dbReference type="SMART" id="SM00388">
    <property type="entry name" value="HisKA"/>
    <property type="match status" value="1"/>
</dbReference>
<dbReference type="EC" id="2.7.13.3" evidence="2"/>
<evidence type="ECO:0000256" key="1">
    <source>
        <dbReference type="ARBA" id="ARBA00000085"/>
    </source>
</evidence>
<keyword evidence="7" id="KW-0067">ATP-binding</keyword>
<dbReference type="SUPFAM" id="SSF55785">
    <property type="entry name" value="PYP-like sensor domain (PAS domain)"/>
    <property type="match status" value="2"/>
</dbReference>
<dbReference type="Pfam" id="PF00989">
    <property type="entry name" value="PAS"/>
    <property type="match status" value="1"/>
</dbReference>
<sequence>MSHYNGQNEVLNRITDAIFALNNDWEITYMNDEAARLFSRRSMEMIGKCIWSEFPREAYSIFYEHYRKAMEEQIRVEFEAYCHPIAVWLEVKVFPSSDGLSIYLHDITKKKGLSLLKEQHYASLFKYNPDAVFAFDLEGNYLSVNPAMEQLLGYEADEFLKMSYIPLIPAEELEKTKSHFKLAAKGITQHYETKAIHKSGKVIDVKVTNMPIIVNNESVGVFGVAKNIMQENQNKTKLLEAEKLTAVGQLAASIAHEIRNPLTSLKGFVQLIEQTVSDVSANYFTIMKDELRRIELITSELLYLAKPQAQEFKDERICQIIQDVNMLMSSQALMNNVELRITGLDGLPEIRCVAAQLKQVFINLIKNAMEAMPSGGVIHIHASSPSPETLMIQVSDTGKGIPQELIAKIGSPFYTTKENGTGLGMMATQQIIHSHGGTLDITSTEGEGTTIHICLPAANVQNQDETGDGK</sequence>
<evidence type="ECO:0000259" key="9">
    <source>
        <dbReference type="PROSITE" id="PS50109"/>
    </source>
</evidence>
<evidence type="ECO:0000256" key="6">
    <source>
        <dbReference type="ARBA" id="ARBA00022777"/>
    </source>
</evidence>
<evidence type="ECO:0000256" key="7">
    <source>
        <dbReference type="ARBA" id="ARBA00022840"/>
    </source>
</evidence>
<dbReference type="InterPro" id="IPR000014">
    <property type="entry name" value="PAS"/>
</dbReference>
<dbReference type="EMBL" id="BTCL01000022">
    <property type="protein sequence ID" value="GMK47807.1"/>
    <property type="molecule type" value="Genomic_DNA"/>
</dbReference>
<dbReference type="PRINTS" id="PR00344">
    <property type="entry name" value="BCTRLSENSOR"/>
</dbReference>
<dbReference type="Gene3D" id="3.30.450.20">
    <property type="entry name" value="PAS domain"/>
    <property type="match status" value="2"/>
</dbReference>
<dbReference type="Pfam" id="PF02518">
    <property type="entry name" value="HATPase_c"/>
    <property type="match status" value="1"/>
</dbReference>
<comment type="catalytic activity">
    <reaction evidence="1">
        <text>ATP + protein L-histidine = ADP + protein N-phospho-L-histidine.</text>
        <dbReference type="EC" id="2.7.13.3"/>
    </reaction>
</comment>
<keyword evidence="4" id="KW-0808">Transferase</keyword>
<dbReference type="InterPro" id="IPR004358">
    <property type="entry name" value="Sig_transdc_His_kin-like_C"/>
</dbReference>
<dbReference type="Gene3D" id="1.10.287.130">
    <property type="match status" value="1"/>
</dbReference>
<keyword evidence="12" id="KW-1185">Reference proteome</keyword>
<dbReference type="Pfam" id="PF00512">
    <property type="entry name" value="HisKA"/>
    <property type="match status" value="1"/>
</dbReference>
<keyword evidence="6" id="KW-0418">Kinase</keyword>
<dbReference type="Pfam" id="PF08448">
    <property type="entry name" value="PAS_4"/>
    <property type="match status" value="1"/>
</dbReference>
<dbReference type="NCBIfam" id="TIGR00229">
    <property type="entry name" value="sensory_box"/>
    <property type="match status" value="1"/>
</dbReference>
<dbReference type="InterPro" id="IPR005467">
    <property type="entry name" value="His_kinase_dom"/>
</dbReference>
<dbReference type="InterPro" id="IPR036097">
    <property type="entry name" value="HisK_dim/P_sf"/>
</dbReference>
<feature type="domain" description="PAS" evidence="10">
    <location>
        <begin position="117"/>
        <end position="187"/>
    </location>
</feature>
<dbReference type="InterPro" id="IPR036890">
    <property type="entry name" value="HATPase_C_sf"/>
</dbReference>
<dbReference type="SUPFAM" id="SSF55874">
    <property type="entry name" value="ATPase domain of HSP90 chaperone/DNA topoisomerase II/histidine kinase"/>
    <property type="match status" value="1"/>
</dbReference>
<feature type="domain" description="Histidine kinase" evidence="9">
    <location>
        <begin position="253"/>
        <end position="459"/>
    </location>
</feature>
<keyword evidence="3" id="KW-0597">Phosphoprotein</keyword>
<dbReference type="PANTHER" id="PTHR43065:SF10">
    <property type="entry name" value="PEROXIDE STRESS-ACTIVATED HISTIDINE KINASE MAK3"/>
    <property type="match status" value="1"/>
</dbReference>
<dbReference type="Proteomes" id="UP001285921">
    <property type="component" value="Unassembled WGS sequence"/>
</dbReference>
<dbReference type="InterPro" id="IPR013656">
    <property type="entry name" value="PAS_4"/>
</dbReference>
<protein>
    <recommendedName>
        <fullName evidence="2">histidine kinase</fullName>
        <ecNumber evidence="2">2.7.13.3</ecNumber>
    </recommendedName>
</protein>
<dbReference type="InterPro" id="IPR013767">
    <property type="entry name" value="PAS_fold"/>
</dbReference>